<proteinExistence type="predicted"/>
<dbReference type="PANTHER" id="PTHR31072">
    <property type="entry name" value="TRANSCRIPTION FACTOR TCP4-RELATED"/>
    <property type="match status" value="1"/>
</dbReference>
<evidence type="ECO:0000256" key="6">
    <source>
        <dbReference type="ARBA" id="ARBA00023242"/>
    </source>
</evidence>
<gene>
    <name evidence="10" type="ORF">SAY87_003286</name>
</gene>
<accession>A0AAN7KR55</accession>
<dbReference type="InterPro" id="IPR005333">
    <property type="entry name" value="Transcription_factor_TCP"/>
</dbReference>
<dbReference type="PANTHER" id="PTHR31072:SF226">
    <property type="entry name" value="TRANSCRIPTION FACTOR TCP18"/>
    <property type="match status" value="1"/>
</dbReference>
<evidence type="ECO:0008006" key="12">
    <source>
        <dbReference type="Google" id="ProtNLM"/>
    </source>
</evidence>
<dbReference type="GO" id="GO:0005634">
    <property type="term" value="C:nucleus"/>
    <property type="evidence" value="ECO:0007669"/>
    <property type="project" value="UniProtKB-SubCell"/>
</dbReference>
<dbReference type="Proteomes" id="UP001345219">
    <property type="component" value="Chromosome 3"/>
</dbReference>
<dbReference type="Pfam" id="PF03634">
    <property type="entry name" value="TCP"/>
    <property type="match status" value="1"/>
</dbReference>
<comment type="caution">
    <text evidence="10">The sequence shown here is derived from an EMBL/GenBank/DDBJ whole genome shotgun (WGS) entry which is preliminary data.</text>
</comment>
<keyword evidence="4" id="KW-0238">DNA-binding</keyword>
<keyword evidence="2" id="KW-0217">Developmental protein</keyword>
<evidence type="ECO:0000313" key="11">
    <source>
        <dbReference type="Proteomes" id="UP001345219"/>
    </source>
</evidence>
<keyword evidence="11" id="KW-1185">Reference proteome</keyword>
<dbReference type="GO" id="GO:0003700">
    <property type="term" value="F:DNA-binding transcription factor activity"/>
    <property type="evidence" value="ECO:0007669"/>
    <property type="project" value="InterPro"/>
</dbReference>
<evidence type="ECO:0000259" key="9">
    <source>
        <dbReference type="PROSITE" id="PS51370"/>
    </source>
</evidence>
<organism evidence="10 11">
    <name type="scientific">Trapa incisa</name>
    <dbReference type="NCBI Taxonomy" id="236973"/>
    <lineage>
        <taxon>Eukaryota</taxon>
        <taxon>Viridiplantae</taxon>
        <taxon>Streptophyta</taxon>
        <taxon>Embryophyta</taxon>
        <taxon>Tracheophyta</taxon>
        <taxon>Spermatophyta</taxon>
        <taxon>Magnoliopsida</taxon>
        <taxon>eudicotyledons</taxon>
        <taxon>Gunneridae</taxon>
        <taxon>Pentapetalae</taxon>
        <taxon>rosids</taxon>
        <taxon>malvids</taxon>
        <taxon>Myrtales</taxon>
        <taxon>Lythraceae</taxon>
        <taxon>Trapa</taxon>
    </lineage>
</organism>
<dbReference type="GO" id="GO:2000032">
    <property type="term" value="P:regulation of secondary shoot formation"/>
    <property type="evidence" value="ECO:0007669"/>
    <property type="project" value="TreeGrafter"/>
</dbReference>
<feature type="domain" description="R" evidence="9">
    <location>
        <begin position="246"/>
        <end position="263"/>
    </location>
</feature>
<sequence length="353" mass="39649">MFSSSPSNNDPNTVPFLFHNDHIIASSKQDQDLILPFSLLNFPSSPFSLYTEEDSALFLQPYLDYSPPSTKIDLMEPSNQLVDTNGSTNSKNSEQHHGKIFTKQLVPKKKSSKKDRHSKINTAQGLRDRRMRLSLDVARRFFDLQDMLGFDKASKTVEWLLTQSRSAIKELSKGFSKSCKLAGETASESSLAEFDTAFGAIGQPMAASRDGDRLEKPDDDSNAPRLVKTGRSQASTRRICRATLARESRNKARARAKERTREKMLVRRININDGAKLFEFAQGPRISQLGHSSTKLSPTWFQAKFEEPKQSGAIAEHTAADPFTTAGNYLKSKGMLQENQIRDLQLFLKPWEA</sequence>
<dbReference type="PROSITE" id="PS51369">
    <property type="entry name" value="TCP"/>
    <property type="match status" value="1"/>
</dbReference>
<evidence type="ECO:0000313" key="10">
    <source>
        <dbReference type="EMBL" id="KAK4768145.1"/>
    </source>
</evidence>
<reference evidence="10 11" key="1">
    <citation type="journal article" date="2023" name="Hortic Res">
        <title>Pangenome of water caltrop reveals structural variations and asymmetric subgenome divergence after allopolyploidization.</title>
        <authorList>
            <person name="Zhang X."/>
            <person name="Chen Y."/>
            <person name="Wang L."/>
            <person name="Yuan Y."/>
            <person name="Fang M."/>
            <person name="Shi L."/>
            <person name="Lu R."/>
            <person name="Comes H.P."/>
            <person name="Ma Y."/>
            <person name="Chen Y."/>
            <person name="Huang G."/>
            <person name="Zhou Y."/>
            <person name="Zheng Z."/>
            <person name="Qiu Y."/>
        </authorList>
    </citation>
    <scope>NUCLEOTIDE SEQUENCE [LARGE SCALE GENOMIC DNA]</scope>
    <source>
        <tissue evidence="10">Roots</tissue>
    </source>
</reference>
<protein>
    <recommendedName>
        <fullName evidence="12">Cycloidea-like protein</fullName>
    </recommendedName>
</protein>
<evidence type="ECO:0000256" key="7">
    <source>
        <dbReference type="SAM" id="MobiDB-lite"/>
    </source>
</evidence>
<evidence type="ECO:0000256" key="2">
    <source>
        <dbReference type="ARBA" id="ARBA00022473"/>
    </source>
</evidence>
<evidence type="ECO:0000256" key="5">
    <source>
        <dbReference type="ARBA" id="ARBA00023163"/>
    </source>
</evidence>
<dbReference type="InterPro" id="IPR017888">
    <property type="entry name" value="CYC/TB1_R_domain"/>
</dbReference>
<dbReference type="GO" id="GO:0043565">
    <property type="term" value="F:sequence-specific DNA binding"/>
    <property type="evidence" value="ECO:0007669"/>
    <property type="project" value="TreeGrafter"/>
</dbReference>
<comment type="subcellular location">
    <subcellularLocation>
        <location evidence="1">Nucleus</location>
    </subcellularLocation>
</comment>
<evidence type="ECO:0000256" key="4">
    <source>
        <dbReference type="ARBA" id="ARBA00023125"/>
    </source>
</evidence>
<dbReference type="EMBL" id="JAXIOK010000006">
    <property type="protein sequence ID" value="KAK4768145.1"/>
    <property type="molecule type" value="Genomic_DNA"/>
</dbReference>
<evidence type="ECO:0000256" key="1">
    <source>
        <dbReference type="ARBA" id="ARBA00004123"/>
    </source>
</evidence>
<name>A0AAN7KR55_9MYRT</name>
<keyword evidence="3" id="KW-0805">Transcription regulation</keyword>
<keyword evidence="5" id="KW-0804">Transcription</keyword>
<feature type="domain" description="TCP" evidence="8">
    <location>
        <begin position="113"/>
        <end position="171"/>
    </location>
</feature>
<evidence type="ECO:0000259" key="8">
    <source>
        <dbReference type="PROSITE" id="PS51369"/>
    </source>
</evidence>
<dbReference type="PROSITE" id="PS51370">
    <property type="entry name" value="R"/>
    <property type="match status" value="1"/>
</dbReference>
<feature type="region of interest" description="Disordered" evidence="7">
    <location>
        <begin position="205"/>
        <end position="233"/>
    </location>
</feature>
<evidence type="ECO:0000256" key="3">
    <source>
        <dbReference type="ARBA" id="ARBA00023015"/>
    </source>
</evidence>
<dbReference type="InterPro" id="IPR017887">
    <property type="entry name" value="TF_TCP_subgr"/>
</dbReference>
<keyword evidence="6" id="KW-0539">Nucleus</keyword>
<dbReference type="AlphaFoldDB" id="A0AAN7KR55"/>